<keyword evidence="3" id="KW-0449">Lipoprotein</keyword>
<reference evidence="3 4" key="1">
    <citation type="submission" date="2019-02" db="EMBL/GenBank/DDBJ databases">
        <authorList>
            <person name="Fomenkov A."/>
            <person name="Dubinina G."/>
            <person name="Grabovich M."/>
            <person name="Vincze T."/>
            <person name="Roberts R.J."/>
        </authorList>
    </citation>
    <scope>NUCLEOTIDE SEQUENCE [LARGE SCALE GENOMIC DNA]</scope>
    <source>
        <strain evidence="3 4">P</strain>
    </source>
</reference>
<evidence type="ECO:0000313" key="4">
    <source>
        <dbReference type="Proteomes" id="UP000323824"/>
    </source>
</evidence>
<accession>A0A5C1QEI7</accession>
<dbReference type="Pfam" id="PF17131">
    <property type="entry name" value="LolA_like"/>
    <property type="match status" value="1"/>
</dbReference>
<gene>
    <name evidence="3" type="ORF">EW093_07920</name>
</gene>
<name>A0A5C1QEI7_9SPIO</name>
<organism evidence="3 4">
    <name type="scientific">Thiospirochaeta perfilievii</name>
    <dbReference type="NCBI Taxonomy" id="252967"/>
    <lineage>
        <taxon>Bacteria</taxon>
        <taxon>Pseudomonadati</taxon>
        <taxon>Spirochaetota</taxon>
        <taxon>Spirochaetia</taxon>
        <taxon>Spirochaetales</taxon>
        <taxon>Spirochaetaceae</taxon>
        <taxon>Thiospirochaeta</taxon>
    </lineage>
</organism>
<feature type="signal peptide" evidence="1">
    <location>
        <begin position="1"/>
        <end position="18"/>
    </location>
</feature>
<dbReference type="CDD" id="cd16329">
    <property type="entry name" value="LolA_like"/>
    <property type="match status" value="1"/>
</dbReference>
<evidence type="ECO:0000313" key="3">
    <source>
        <dbReference type="EMBL" id="QEN04632.1"/>
    </source>
</evidence>
<dbReference type="EMBL" id="CP035807">
    <property type="protein sequence ID" value="QEN04632.1"/>
    <property type="molecule type" value="Genomic_DNA"/>
</dbReference>
<protein>
    <submittedName>
        <fullName evidence="3">Outer membrane lipoprotein-sorting protein</fullName>
    </submittedName>
</protein>
<feature type="domain" description="Uncharacterized protein TP-0789" evidence="2">
    <location>
        <begin position="63"/>
        <end position="236"/>
    </location>
</feature>
<evidence type="ECO:0000259" key="2">
    <source>
        <dbReference type="Pfam" id="PF17131"/>
    </source>
</evidence>
<dbReference type="AlphaFoldDB" id="A0A5C1QEI7"/>
<dbReference type="KEGG" id="sper:EW093_07920"/>
<dbReference type="Proteomes" id="UP000323824">
    <property type="component" value="Chromosome"/>
</dbReference>
<sequence>MRKLVLIKMLLLSLGVFAQNADDIVRKVDENSTFDTYKAKGKVVIEGKYGKRTSEFIAYAKGADDSLIEFVSGEEEGQKIFKTADDLYIKYPYAEEIQRLSRRKTLGAVSYDEMSGERNTLKNYKAKLLGDEVFEGNDVYKIELIAKTSKVSHYKQELFVDKDTFLVWKVLYYSKSGKLTKEMVTLTVKEVGGNFIGTHLLITDRLKKNNSTESFINEVEIDIDISDDYFSLDELAW</sequence>
<dbReference type="RefSeq" id="WP_149567875.1">
    <property type="nucleotide sequence ID" value="NZ_CP035807.1"/>
</dbReference>
<dbReference type="InterPro" id="IPR033399">
    <property type="entry name" value="TP_0789-like"/>
</dbReference>
<keyword evidence="4" id="KW-1185">Reference proteome</keyword>
<reference evidence="3 4" key="2">
    <citation type="submission" date="2019-09" db="EMBL/GenBank/DDBJ databases">
        <title>Complete Genome Sequence and Methylome Analysis of free living Spirochaetas.</title>
        <authorList>
            <person name="Leshcheva N."/>
            <person name="Mikheeva N."/>
        </authorList>
    </citation>
    <scope>NUCLEOTIDE SEQUENCE [LARGE SCALE GENOMIC DNA]</scope>
    <source>
        <strain evidence="3 4">P</strain>
    </source>
</reference>
<evidence type="ECO:0000256" key="1">
    <source>
        <dbReference type="SAM" id="SignalP"/>
    </source>
</evidence>
<dbReference type="OrthoDB" id="9803781at2"/>
<keyword evidence="1" id="KW-0732">Signal</keyword>
<feature type="chain" id="PRO_5022792793" evidence="1">
    <location>
        <begin position="19"/>
        <end position="237"/>
    </location>
</feature>
<dbReference type="Gene3D" id="2.50.20.10">
    <property type="entry name" value="Lipoprotein localisation LolA/LolB/LppX"/>
    <property type="match status" value="1"/>
</dbReference>
<proteinExistence type="predicted"/>